<evidence type="ECO:0000256" key="4">
    <source>
        <dbReference type="RuleBase" id="RU003704"/>
    </source>
</evidence>
<accession>A0ABT9PFJ7</accession>
<dbReference type="InterPro" id="IPR002139">
    <property type="entry name" value="Ribo/fructo_kinase"/>
</dbReference>
<evidence type="ECO:0000313" key="6">
    <source>
        <dbReference type="EMBL" id="MDP9831492.1"/>
    </source>
</evidence>
<sequence length="407" mass="41476">MSENAEVIAAGPIFLDVIQYGLEHAPRPGEEQWVAGGAVMAGGVANQAIACARLGLNVEVVTNVGADRAGRWVAEMLAEENVGLAGSTREGNQSVTVAQVLGGDRAFTTYGDGACPDLPGTVLAQPPRFLVASIDYLARNFDRLKRLRGAGTVVVADTAWDPTGRWDRADLDPLAQADIFVPNAAEALAYTRAGSVREAATRLLELVPTVVVTCGGDGAVVASRPTCVLTRDDGLGEAGGLAGADALAGSAHAGAGPLGALIIELPAIDVEAKDTTGAGDSFTAGLVRALARGAKLSEAVMLGQVVAGWTVQRLGGSAAPTCADLRDWAESGQLCWALPADSAGSEQPGTGREATFAGRFGPYLRIYVDEAEIVPRKSARPGAGSGAGPADWPTIPDPAAIVAAYAG</sequence>
<name>A0ABT9PFJ7_9ACTO</name>
<dbReference type="InterPro" id="IPR002173">
    <property type="entry name" value="Carboh/pur_kinase_PfkB_CS"/>
</dbReference>
<dbReference type="PROSITE" id="PS00584">
    <property type="entry name" value="PFKB_KINASES_2"/>
    <property type="match status" value="1"/>
</dbReference>
<dbReference type="SUPFAM" id="SSF53613">
    <property type="entry name" value="Ribokinase-like"/>
    <property type="match status" value="1"/>
</dbReference>
<dbReference type="Gene3D" id="3.40.1190.20">
    <property type="match status" value="1"/>
</dbReference>
<comment type="similarity">
    <text evidence="1 4">Belongs to the carbohydrate kinase PfkB family.</text>
</comment>
<protein>
    <submittedName>
        <fullName evidence="6">Sugar/nucleoside kinase (Ribokinase family)</fullName>
    </submittedName>
</protein>
<dbReference type="EMBL" id="JAUSQL010000001">
    <property type="protein sequence ID" value="MDP9831492.1"/>
    <property type="molecule type" value="Genomic_DNA"/>
</dbReference>
<dbReference type="RefSeq" id="WP_307634217.1">
    <property type="nucleotide sequence ID" value="NZ_JAUSQL010000001.1"/>
</dbReference>
<organism evidence="6 7">
    <name type="scientific">Trueperella abortisuis</name>
    <dbReference type="NCBI Taxonomy" id="445930"/>
    <lineage>
        <taxon>Bacteria</taxon>
        <taxon>Bacillati</taxon>
        <taxon>Actinomycetota</taxon>
        <taxon>Actinomycetes</taxon>
        <taxon>Actinomycetales</taxon>
        <taxon>Actinomycetaceae</taxon>
        <taxon>Trueperella</taxon>
    </lineage>
</organism>
<comment type="caution">
    <text evidence="6">The sequence shown here is derived from an EMBL/GenBank/DDBJ whole genome shotgun (WGS) entry which is preliminary data.</text>
</comment>
<dbReference type="Proteomes" id="UP001230145">
    <property type="component" value="Unassembled WGS sequence"/>
</dbReference>
<feature type="domain" description="Carbohydrate kinase PfkB" evidence="5">
    <location>
        <begin position="16"/>
        <end position="224"/>
    </location>
</feature>
<keyword evidence="3 4" id="KW-0418">Kinase</keyword>
<keyword evidence="7" id="KW-1185">Reference proteome</keyword>
<gene>
    <name evidence="6" type="ORF">J2S45_000171</name>
</gene>
<dbReference type="PANTHER" id="PTHR10584:SF166">
    <property type="entry name" value="RIBOKINASE"/>
    <property type="match status" value="1"/>
</dbReference>
<dbReference type="InterPro" id="IPR029056">
    <property type="entry name" value="Ribokinase-like"/>
</dbReference>
<dbReference type="PRINTS" id="PR00990">
    <property type="entry name" value="RIBOKINASE"/>
</dbReference>
<reference evidence="6 7" key="1">
    <citation type="submission" date="2023-07" db="EMBL/GenBank/DDBJ databases">
        <title>Sequencing the genomes of 1000 actinobacteria strains.</title>
        <authorList>
            <person name="Klenk H.-P."/>
        </authorList>
    </citation>
    <scope>NUCLEOTIDE SEQUENCE [LARGE SCALE GENOMIC DNA]</scope>
    <source>
        <strain evidence="6 7">DSM 19515</strain>
    </source>
</reference>
<dbReference type="PANTHER" id="PTHR10584">
    <property type="entry name" value="SUGAR KINASE"/>
    <property type="match status" value="1"/>
</dbReference>
<proteinExistence type="inferred from homology"/>
<evidence type="ECO:0000256" key="1">
    <source>
        <dbReference type="ARBA" id="ARBA00010688"/>
    </source>
</evidence>
<evidence type="ECO:0000259" key="5">
    <source>
        <dbReference type="Pfam" id="PF00294"/>
    </source>
</evidence>
<feature type="domain" description="Carbohydrate kinase PfkB" evidence="5">
    <location>
        <begin position="266"/>
        <end position="318"/>
    </location>
</feature>
<dbReference type="InterPro" id="IPR011611">
    <property type="entry name" value="PfkB_dom"/>
</dbReference>
<evidence type="ECO:0000313" key="7">
    <source>
        <dbReference type="Proteomes" id="UP001230145"/>
    </source>
</evidence>
<keyword evidence="2 4" id="KW-0808">Transferase</keyword>
<dbReference type="Pfam" id="PF00294">
    <property type="entry name" value="PfkB"/>
    <property type="match status" value="2"/>
</dbReference>
<evidence type="ECO:0000256" key="3">
    <source>
        <dbReference type="ARBA" id="ARBA00022777"/>
    </source>
</evidence>
<evidence type="ECO:0000256" key="2">
    <source>
        <dbReference type="ARBA" id="ARBA00022679"/>
    </source>
</evidence>
<dbReference type="GO" id="GO:0016301">
    <property type="term" value="F:kinase activity"/>
    <property type="evidence" value="ECO:0007669"/>
    <property type="project" value="UniProtKB-KW"/>
</dbReference>